<dbReference type="Pfam" id="PF07885">
    <property type="entry name" value="Ion_trans_2"/>
    <property type="match status" value="1"/>
</dbReference>
<reference evidence="3 4" key="1">
    <citation type="submission" date="2017-07" db="EMBL/GenBank/DDBJ databases">
        <title>Complete genome sequence of Actinoalloteichus hoggarensis DSM 45943, type strain of Actinoalloteichus hoggarensis.</title>
        <authorList>
            <person name="Ruckert C."/>
            <person name="Nouioui I."/>
            <person name="Willmese J."/>
            <person name="van Wezel G."/>
            <person name="Klenk H.-P."/>
            <person name="Kalinowski J."/>
            <person name="Zotchev S.B."/>
        </authorList>
    </citation>
    <scope>NUCLEOTIDE SEQUENCE [LARGE SCALE GENOMIC DNA]</scope>
    <source>
        <strain evidence="3 4">DSM 45943</strain>
    </source>
</reference>
<gene>
    <name evidence="3" type="primary">kch</name>
    <name evidence="3" type="ORF">AHOG_04650</name>
</gene>
<accession>A0A221VYH2</accession>
<dbReference type="Pfam" id="PF02254">
    <property type="entry name" value="TrkA_N"/>
    <property type="match status" value="1"/>
</dbReference>
<dbReference type="InterPro" id="IPR003148">
    <property type="entry name" value="RCK_N"/>
</dbReference>
<dbReference type="Proteomes" id="UP000204221">
    <property type="component" value="Chromosome"/>
</dbReference>
<comment type="subcellular location">
    <subcellularLocation>
        <location evidence="1">Cell membrane</location>
        <topology evidence="1">Multi-pass membrane protein</topology>
    </subcellularLocation>
</comment>
<dbReference type="PANTHER" id="PTHR43833">
    <property type="entry name" value="POTASSIUM CHANNEL PROTEIN 2-RELATED-RELATED"/>
    <property type="match status" value="1"/>
</dbReference>
<name>A0A221VYH2_9PSEU</name>
<dbReference type="SUPFAM" id="SSF81324">
    <property type="entry name" value="Voltage-gated potassium channels"/>
    <property type="match status" value="1"/>
</dbReference>
<evidence type="ECO:0000259" key="2">
    <source>
        <dbReference type="PROSITE" id="PS51201"/>
    </source>
</evidence>
<keyword evidence="4" id="KW-1185">Reference proteome</keyword>
<dbReference type="PANTHER" id="PTHR43833:SF9">
    <property type="entry name" value="POTASSIUM CHANNEL PROTEIN YUGO-RELATED"/>
    <property type="match status" value="1"/>
</dbReference>
<feature type="domain" description="RCK N-terminal" evidence="2">
    <location>
        <begin position="143"/>
        <end position="263"/>
    </location>
</feature>
<dbReference type="InterPro" id="IPR013099">
    <property type="entry name" value="K_chnl_dom"/>
</dbReference>
<dbReference type="GO" id="GO:0034220">
    <property type="term" value="P:monoatomic ion transmembrane transport"/>
    <property type="evidence" value="ECO:0007669"/>
    <property type="project" value="UniProtKB-KW"/>
</dbReference>
<dbReference type="Gene3D" id="1.10.287.70">
    <property type="match status" value="1"/>
</dbReference>
<dbReference type="OrthoDB" id="9799090at2"/>
<dbReference type="KEGG" id="ahg:AHOG_04650"/>
<keyword evidence="3" id="KW-0407">Ion channel</keyword>
<protein>
    <submittedName>
        <fullName evidence="3">Voltage-gated potassium channel Kch</fullName>
    </submittedName>
</protein>
<evidence type="ECO:0000313" key="3">
    <source>
        <dbReference type="EMBL" id="ASO18586.1"/>
    </source>
</evidence>
<keyword evidence="3" id="KW-0406">Ion transport</keyword>
<evidence type="ECO:0000256" key="1">
    <source>
        <dbReference type="ARBA" id="ARBA00004651"/>
    </source>
</evidence>
<evidence type="ECO:0000313" key="4">
    <source>
        <dbReference type="Proteomes" id="UP000204221"/>
    </source>
</evidence>
<dbReference type="SUPFAM" id="SSF51735">
    <property type="entry name" value="NAD(P)-binding Rossmann-fold domains"/>
    <property type="match status" value="1"/>
</dbReference>
<dbReference type="GO" id="GO:0005886">
    <property type="term" value="C:plasma membrane"/>
    <property type="evidence" value="ECO:0007669"/>
    <property type="project" value="UniProtKB-SubCell"/>
</dbReference>
<dbReference type="GO" id="GO:0006813">
    <property type="term" value="P:potassium ion transport"/>
    <property type="evidence" value="ECO:0007669"/>
    <property type="project" value="InterPro"/>
</dbReference>
<keyword evidence="3" id="KW-0813">Transport</keyword>
<dbReference type="AlphaFoldDB" id="A0A221VYH2"/>
<dbReference type="Gene3D" id="3.40.50.720">
    <property type="entry name" value="NAD(P)-binding Rossmann-like Domain"/>
    <property type="match status" value="1"/>
</dbReference>
<sequence>MRLRRADIERGFDLRPHHTLVGVVHIPSAGVGPVQAIVQRVIGALLALLATVIIVYLDREGYSDNADDSVSLLDAFYYATVSLSTTGYGDITPVSDSARLVNILVITPLRVLFLIVLVGTTLEVLTERSRQALKIQRWRSKVRDHVVVIGYGTKGRSAIRSLLGDDVDPSNLVVVDSDQTMLDAAAALGLVTVRGSGTRSDVLRVAGVQRAKAVVVATNRDDTAVLVTLTARELAPKATIVAAVREAENVHLLRQSGADSVVVSSETAGRLLGMATTTPSVVEIFEDLLTTDEGLAMGERPVDPTEVGGSPRHLADIVLGVLRRGTLYRIDAPQADALELGDRLIYVRKVTPPDGVGD</sequence>
<dbReference type="InterPro" id="IPR036291">
    <property type="entry name" value="NAD(P)-bd_dom_sf"/>
</dbReference>
<dbReference type="InterPro" id="IPR050721">
    <property type="entry name" value="Trk_Ktr_HKT_K-transport"/>
</dbReference>
<proteinExistence type="predicted"/>
<dbReference type="RefSeq" id="WP_093944165.1">
    <property type="nucleotide sequence ID" value="NZ_CP022521.1"/>
</dbReference>
<organism evidence="3 4">
    <name type="scientific">Actinoalloteichus hoggarensis</name>
    <dbReference type="NCBI Taxonomy" id="1470176"/>
    <lineage>
        <taxon>Bacteria</taxon>
        <taxon>Bacillati</taxon>
        <taxon>Actinomycetota</taxon>
        <taxon>Actinomycetes</taxon>
        <taxon>Pseudonocardiales</taxon>
        <taxon>Pseudonocardiaceae</taxon>
        <taxon>Actinoalloteichus</taxon>
    </lineage>
</organism>
<dbReference type="EMBL" id="CP022521">
    <property type="protein sequence ID" value="ASO18586.1"/>
    <property type="molecule type" value="Genomic_DNA"/>
</dbReference>
<dbReference type="PROSITE" id="PS51201">
    <property type="entry name" value="RCK_N"/>
    <property type="match status" value="1"/>
</dbReference>